<accession>A0A8S0UQ23</accession>
<sequence length="76" mass="8150">MAEHQCEQGSKATLRPREGEGEKSEMGLGKQSLAPSTIATLSSQWSPAMGDSAGGVRELGAKMNENENFRVWNLNG</sequence>
<dbReference type="AlphaFoldDB" id="A0A8S0UQ23"/>
<reference evidence="2 3" key="1">
    <citation type="submission" date="2019-12" db="EMBL/GenBank/DDBJ databases">
        <authorList>
            <person name="Alioto T."/>
            <person name="Alioto T."/>
            <person name="Gomez Garrido J."/>
        </authorList>
    </citation>
    <scope>NUCLEOTIDE SEQUENCE [LARGE SCALE GENOMIC DNA]</scope>
</reference>
<dbReference type="Gramene" id="OE9A110580T1">
    <property type="protein sequence ID" value="OE9A110580C1"/>
    <property type="gene ID" value="OE9A110580"/>
</dbReference>
<dbReference type="Proteomes" id="UP000594638">
    <property type="component" value="Unassembled WGS sequence"/>
</dbReference>
<protein>
    <submittedName>
        <fullName evidence="2">Uncharacterized protein</fullName>
    </submittedName>
</protein>
<feature type="compositionally biased region" description="Basic and acidic residues" evidence="1">
    <location>
        <begin position="15"/>
        <end position="25"/>
    </location>
</feature>
<evidence type="ECO:0000313" key="2">
    <source>
        <dbReference type="EMBL" id="CAA3020742.1"/>
    </source>
</evidence>
<keyword evidence="3" id="KW-1185">Reference proteome</keyword>
<gene>
    <name evidence="2" type="ORF">OLEA9_A110580</name>
</gene>
<comment type="caution">
    <text evidence="2">The sequence shown here is derived from an EMBL/GenBank/DDBJ whole genome shotgun (WGS) entry which is preliminary data.</text>
</comment>
<proteinExistence type="predicted"/>
<name>A0A8S0UQ23_OLEEU</name>
<organism evidence="2 3">
    <name type="scientific">Olea europaea subsp. europaea</name>
    <dbReference type="NCBI Taxonomy" id="158383"/>
    <lineage>
        <taxon>Eukaryota</taxon>
        <taxon>Viridiplantae</taxon>
        <taxon>Streptophyta</taxon>
        <taxon>Embryophyta</taxon>
        <taxon>Tracheophyta</taxon>
        <taxon>Spermatophyta</taxon>
        <taxon>Magnoliopsida</taxon>
        <taxon>eudicotyledons</taxon>
        <taxon>Gunneridae</taxon>
        <taxon>Pentapetalae</taxon>
        <taxon>asterids</taxon>
        <taxon>lamiids</taxon>
        <taxon>Lamiales</taxon>
        <taxon>Oleaceae</taxon>
        <taxon>Oleeae</taxon>
        <taxon>Olea</taxon>
    </lineage>
</organism>
<evidence type="ECO:0000313" key="3">
    <source>
        <dbReference type="Proteomes" id="UP000594638"/>
    </source>
</evidence>
<feature type="region of interest" description="Disordered" evidence="1">
    <location>
        <begin position="1"/>
        <end position="76"/>
    </location>
</feature>
<feature type="compositionally biased region" description="Polar residues" evidence="1">
    <location>
        <begin position="33"/>
        <end position="46"/>
    </location>
</feature>
<dbReference type="EMBL" id="CACTIH010009044">
    <property type="protein sequence ID" value="CAA3020742.1"/>
    <property type="molecule type" value="Genomic_DNA"/>
</dbReference>
<evidence type="ECO:0000256" key="1">
    <source>
        <dbReference type="SAM" id="MobiDB-lite"/>
    </source>
</evidence>